<dbReference type="SUPFAM" id="SSF57716">
    <property type="entry name" value="Glucocorticoid receptor-like (DNA-binding domain)"/>
    <property type="match status" value="2"/>
</dbReference>
<proteinExistence type="inferred from homology"/>
<dbReference type="Pfam" id="PF05485">
    <property type="entry name" value="THAP"/>
    <property type="match status" value="2"/>
</dbReference>
<keyword evidence="5 8" id="KW-0539">Nucleus</keyword>
<evidence type="ECO:0000256" key="3">
    <source>
        <dbReference type="ARBA" id="ARBA00022833"/>
    </source>
</evidence>
<comment type="caution">
    <text evidence="12">The sequence shown here is derived from an EMBL/GenBank/DDBJ whole genome shotgun (WGS) entry which is preliminary data.</text>
</comment>
<feature type="compositionally biased region" description="Polar residues" evidence="9">
    <location>
        <begin position="104"/>
        <end position="118"/>
    </location>
</feature>
<feature type="domain" description="THAP-type" evidence="10">
    <location>
        <begin position="232"/>
        <end position="317"/>
    </location>
</feature>
<dbReference type="InterPro" id="IPR038603">
    <property type="entry name" value="Znf_FCS_sf"/>
</dbReference>
<dbReference type="PANTHER" id="PTHR46600">
    <property type="entry name" value="THAP DOMAIN-CONTAINING"/>
    <property type="match status" value="1"/>
</dbReference>
<feature type="domain" description="FCS-type" evidence="11">
    <location>
        <begin position="145"/>
        <end position="180"/>
    </location>
</feature>
<keyword evidence="8" id="KW-0175">Coiled coil</keyword>
<dbReference type="SMART" id="SM00980">
    <property type="entry name" value="THAP"/>
    <property type="match status" value="2"/>
</dbReference>
<evidence type="ECO:0000313" key="13">
    <source>
        <dbReference type="Proteomes" id="UP001482620"/>
    </source>
</evidence>
<evidence type="ECO:0000256" key="2">
    <source>
        <dbReference type="ARBA" id="ARBA00022771"/>
    </source>
</evidence>
<sequence>MPFHCVAFGCGKTVEDGVTLFKFPKDPDEFRKWEKQVQRTRVEWVATNFSHLCSDHFGKEYFEGKLPSGALKLRPGAAPTVFVRPQCSSCSGVGCRKCLPSTQRCTSGATTTEHSNSGEYKEKEIEDNNSRKECLPRRGMISREKGTDDRPLICEMCGITGSFSTFFSKSKRFCSLSCSRSFSSNSKKSSILARLQEEEDDRAELKSHCYERECVYIFDLNLLAAVHLFLEMFNTCCVDSCNSKRSNVIFHRFPLGDPERLRQWLFTLNMNPNTPVHILNRIFVCQKHFQLDDYQEPPPHPSRRGRLLKATAVPTQLIYGHLSGAGQPTSNRRRVVSSCGQHGTFYT</sequence>
<evidence type="ECO:0000256" key="7">
    <source>
        <dbReference type="PROSITE-ProRule" id="PRU00367"/>
    </source>
</evidence>
<protein>
    <recommendedName>
        <fullName evidence="8">THAP domain-containing protein 1</fullName>
    </recommendedName>
</protein>
<comment type="function">
    <text evidence="8">DNA-binding transcription regulator that regulates endothelial cell proliferation and G1/S cell-cycle progression. Specifically binds the 5'-[AT]NTNN[GT]GGCA[AGT]-3' core DNA sequence and acts by modulating expression of pRB-E2F cell-cycle target genes.</text>
</comment>
<evidence type="ECO:0000259" key="11">
    <source>
        <dbReference type="PROSITE" id="PS51024"/>
    </source>
</evidence>
<dbReference type="PANTHER" id="PTHR46600:SF7">
    <property type="entry name" value="SI:DKEY-228B2.6-RELATED"/>
    <property type="match status" value="1"/>
</dbReference>
<keyword evidence="8" id="KW-0805">Transcription regulation</keyword>
<evidence type="ECO:0000259" key="10">
    <source>
        <dbReference type="PROSITE" id="PS50950"/>
    </source>
</evidence>
<comment type="similarity">
    <text evidence="8">Belongs to the THAP1 family.</text>
</comment>
<feature type="region of interest" description="Disordered" evidence="9">
    <location>
        <begin position="104"/>
        <end position="125"/>
    </location>
</feature>
<reference evidence="12 13" key="1">
    <citation type="submission" date="2021-06" db="EMBL/GenBank/DDBJ databases">
        <authorList>
            <person name="Palmer J.M."/>
        </authorList>
    </citation>
    <scope>NUCLEOTIDE SEQUENCE [LARGE SCALE GENOMIC DNA]</scope>
    <source>
        <strain evidence="13">if_2019</strain>
        <tissue evidence="12">Muscle</tissue>
    </source>
</reference>
<keyword evidence="4 6" id="KW-0238">DNA-binding</keyword>
<dbReference type="Proteomes" id="UP001482620">
    <property type="component" value="Unassembled WGS sequence"/>
</dbReference>
<comment type="subcellular location">
    <subcellularLocation>
        <location evidence="8">Nucleus</location>
        <location evidence="8">Nucleoplasm</location>
    </subcellularLocation>
</comment>
<keyword evidence="8" id="KW-0131">Cell cycle</keyword>
<feature type="domain" description="THAP-type" evidence="10">
    <location>
        <begin position="1"/>
        <end position="82"/>
    </location>
</feature>
<evidence type="ECO:0000256" key="1">
    <source>
        <dbReference type="ARBA" id="ARBA00022723"/>
    </source>
</evidence>
<keyword evidence="2 7" id="KW-0863">Zinc-finger</keyword>
<organism evidence="12 13">
    <name type="scientific">Ilyodon furcidens</name>
    <name type="common">goldbreast splitfin</name>
    <dbReference type="NCBI Taxonomy" id="33524"/>
    <lineage>
        <taxon>Eukaryota</taxon>
        <taxon>Metazoa</taxon>
        <taxon>Chordata</taxon>
        <taxon>Craniata</taxon>
        <taxon>Vertebrata</taxon>
        <taxon>Euteleostomi</taxon>
        <taxon>Actinopterygii</taxon>
        <taxon>Neopterygii</taxon>
        <taxon>Teleostei</taxon>
        <taxon>Neoteleostei</taxon>
        <taxon>Acanthomorphata</taxon>
        <taxon>Ovalentaria</taxon>
        <taxon>Atherinomorphae</taxon>
        <taxon>Cyprinodontiformes</taxon>
        <taxon>Goodeidae</taxon>
        <taxon>Ilyodon</taxon>
    </lineage>
</organism>
<dbReference type="EMBL" id="JAHRIQ010002822">
    <property type="protein sequence ID" value="MEQ2222236.1"/>
    <property type="molecule type" value="Genomic_DNA"/>
</dbReference>
<evidence type="ECO:0000256" key="8">
    <source>
        <dbReference type="RuleBase" id="RU369073"/>
    </source>
</evidence>
<name>A0ABV0SQ39_9TELE</name>
<dbReference type="Gene3D" id="3.30.60.160">
    <property type="match status" value="1"/>
</dbReference>
<keyword evidence="3" id="KW-0862">Zinc</keyword>
<evidence type="ECO:0000313" key="12">
    <source>
        <dbReference type="EMBL" id="MEQ2222236.1"/>
    </source>
</evidence>
<evidence type="ECO:0000256" key="6">
    <source>
        <dbReference type="PROSITE-ProRule" id="PRU00309"/>
    </source>
</evidence>
<keyword evidence="13" id="KW-1185">Reference proteome</keyword>
<dbReference type="PROSITE" id="PS51024">
    <property type="entry name" value="ZF_FCS"/>
    <property type="match status" value="1"/>
</dbReference>
<dbReference type="Gene3D" id="6.20.210.20">
    <property type="entry name" value="THAP domain"/>
    <property type="match status" value="2"/>
</dbReference>
<dbReference type="Pfam" id="PF21319">
    <property type="entry name" value="zf-FCS_1"/>
    <property type="match status" value="1"/>
</dbReference>
<keyword evidence="8" id="KW-0804">Transcription</keyword>
<dbReference type="InterPro" id="IPR012313">
    <property type="entry name" value="Znf_FCS"/>
</dbReference>
<accession>A0ABV0SQ39</accession>
<gene>
    <name evidence="12" type="ORF">ILYODFUR_024092</name>
</gene>
<dbReference type="SMART" id="SM00692">
    <property type="entry name" value="DM3"/>
    <property type="match status" value="2"/>
</dbReference>
<evidence type="ECO:0000256" key="9">
    <source>
        <dbReference type="SAM" id="MobiDB-lite"/>
    </source>
</evidence>
<dbReference type="InterPro" id="IPR006612">
    <property type="entry name" value="THAP_Znf"/>
</dbReference>
<keyword evidence="1" id="KW-0479">Metal-binding</keyword>
<dbReference type="PROSITE" id="PS50950">
    <property type="entry name" value="ZF_THAP"/>
    <property type="match status" value="2"/>
</dbReference>
<evidence type="ECO:0000256" key="5">
    <source>
        <dbReference type="ARBA" id="ARBA00023242"/>
    </source>
</evidence>
<evidence type="ECO:0000256" key="4">
    <source>
        <dbReference type="ARBA" id="ARBA00023125"/>
    </source>
</evidence>
<dbReference type="InterPro" id="IPR038441">
    <property type="entry name" value="THAP_Znf_sf"/>
</dbReference>
<dbReference type="InterPro" id="IPR026516">
    <property type="entry name" value="THAP1/10"/>
</dbReference>